<keyword evidence="3" id="KW-0731">Sigma factor</keyword>
<comment type="similarity">
    <text evidence="1">Belongs to the sigma-70 factor family. ECF subfamily.</text>
</comment>
<feature type="domain" description="RNA polymerase sigma-70 region 2" evidence="5">
    <location>
        <begin position="23"/>
        <end position="85"/>
    </location>
</feature>
<gene>
    <name evidence="7" type="ORF">SNE34_09695</name>
</gene>
<proteinExistence type="inferred from homology"/>
<evidence type="ECO:0000256" key="3">
    <source>
        <dbReference type="ARBA" id="ARBA00023082"/>
    </source>
</evidence>
<dbReference type="PANTHER" id="PTHR43133:SF45">
    <property type="entry name" value="RNA POLYMERASE ECF-TYPE SIGMA FACTOR"/>
    <property type="match status" value="1"/>
</dbReference>
<comment type="caution">
    <text evidence="7">The sequence shown here is derived from an EMBL/GenBank/DDBJ whole genome shotgun (WGS) entry which is preliminary data.</text>
</comment>
<organism evidence="7 8">
    <name type="scientific">Novilysobacter erysipheiresistens</name>
    <dbReference type="NCBI Taxonomy" id="1749332"/>
    <lineage>
        <taxon>Bacteria</taxon>
        <taxon>Pseudomonadati</taxon>
        <taxon>Pseudomonadota</taxon>
        <taxon>Gammaproteobacteria</taxon>
        <taxon>Lysobacterales</taxon>
        <taxon>Lysobacteraceae</taxon>
        <taxon>Novilysobacter</taxon>
    </lineage>
</organism>
<evidence type="ECO:0000259" key="5">
    <source>
        <dbReference type="Pfam" id="PF04542"/>
    </source>
</evidence>
<dbReference type="InterPro" id="IPR039425">
    <property type="entry name" value="RNA_pol_sigma-70-like"/>
</dbReference>
<evidence type="ECO:0000259" key="6">
    <source>
        <dbReference type="Pfam" id="PF08281"/>
    </source>
</evidence>
<evidence type="ECO:0000256" key="4">
    <source>
        <dbReference type="ARBA" id="ARBA00023163"/>
    </source>
</evidence>
<evidence type="ECO:0000313" key="8">
    <source>
        <dbReference type="Proteomes" id="UP001355056"/>
    </source>
</evidence>
<name>A0ABU7YZD8_9GAMM</name>
<dbReference type="InterPro" id="IPR036388">
    <property type="entry name" value="WH-like_DNA-bd_sf"/>
</dbReference>
<dbReference type="Gene3D" id="1.10.10.10">
    <property type="entry name" value="Winged helix-like DNA-binding domain superfamily/Winged helix DNA-binding domain"/>
    <property type="match status" value="1"/>
</dbReference>
<dbReference type="RefSeq" id="WP_332616779.1">
    <property type="nucleotide sequence ID" value="NZ_JAXGFP010000004.1"/>
</dbReference>
<dbReference type="InterPro" id="IPR014284">
    <property type="entry name" value="RNA_pol_sigma-70_dom"/>
</dbReference>
<dbReference type="InterPro" id="IPR007627">
    <property type="entry name" value="RNA_pol_sigma70_r2"/>
</dbReference>
<dbReference type="PANTHER" id="PTHR43133">
    <property type="entry name" value="RNA POLYMERASE ECF-TYPE SIGMA FACTO"/>
    <property type="match status" value="1"/>
</dbReference>
<dbReference type="InterPro" id="IPR013249">
    <property type="entry name" value="RNA_pol_sigma70_r4_t2"/>
</dbReference>
<dbReference type="CDD" id="cd06171">
    <property type="entry name" value="Sigma70_r4"/>
    <property type="match status" value="1"/>
</dbReference>
<dbReference type="NCBIfam" id="TIGR02937">
    <property type="entry name" value="sigma70-ECF"/>
    <property type="match status" value="1"/>
</dbReference>
<dbReference type="Pfam" id="PF08281">
    <property type="entry name" value="Sigma70_r4_2"/>
    <property type="match status" value="1"/>
</dbReference>
<evidence type="ECO:0000256" key="1">
    <source>
        <dbReference type="ARBA" id="ARBA00010641"/>
    </source>
</evidence>
<sequence>MYSTAPELIESAPAAIDIDEVLRQHSAMLSRIAASYEFESGRREDLLQEISLALWRALPQWRGEASLRTFVARVAHNRAVDHLGKYCRLNEHAIDESHPDPIADPQHHAEAQQRRDALLAAVRRLALGQRQVVVLALEGFSQREIGQSLGLEENTVAQRLSRARKQLAEWLGGNP</sequence>
<dbReference type="InterPro" id="IPR013324">
    <property type="entry name" value="RNA_pol_sigma_r3/r4-like"/>
</dbReference>
<dbReference type="Gene3D" id="1.10.1740.10">
    <property type="match status" value="1"/>
</dbReference>
<evidence type="ECO:0000313" key="7">
    <source>
        <dbReference type="EMBL" id="MEG3184282.1"/>
    </source>
</evidence>
<dbReference type="InterPro" id="IPR013325">
    <property type="entry name" value="RNA_pol_sigma_r2"/>
</dbReference>
<dbReference type="Proteomes" id="UP001355056">
    <property type="component" value="Unassembled WGS sequence"/>
</dbReference>
<dbReference type="Pfam" id="PF04542">
    <property type="entry name" value="Sigma70_r2"/>
    <property type="match status" value="1"/>
</dbReference>
<feature type="domain" description="RNA polymerase sigma factor 70 region 4 type 2" evidence="6">
    <location>
        <begin position="116"/>
        <end position="167"/>
    </location>
</feature>
<protein>
    <submittedName>
        <fullName evidence="7">Sigma-70 family RNA polymerase sigma factor</fullName>
    </submittedName>
</protein>
<dbReference type="SUPFAM" id="SSF88946">
    <property type="entry name" value="Sigma2 domain of RNA polymerase sigma factors"/>
    <property type="match status" value="1"/>
</dbReference>
<reference evidence="7 8" key="1">
    <citation type="journal article" date="2016" name="Int. J. Syst. Evol. Microbiol.">
        <title>Lysobacter erysipheiresistens sp. nov., an antagonist of powdery mildew, isolated from tobacco-cultivated soil.</title>
        <authorList>
            <person name="Xie B."/>
            <person name="Li T."/>
            <person name="Lin X."/>
            <person name="Wang C.J."/>
            <person name="Chen Y.J."/>
            <person name="Liu W.J."/>
            <person name="Zhao Z.W."/>
        </authorList>
    </citation>
    <scope>NUCLEOTIDE SEQUENCE [LARGE SCALE GENOMIC DNA]</scope>
    <source>
        <strain evidence="7 8">RS-LYSO-3</strain>
    </source>
</reference>
<dbReference type="SUPFAM" id="SSF88659">
    <property type="entry name" value="Sigma3 and sigma4 domains of RNA polymerase sigma factors"/>
    <property type="match status" value="1"/>
</dbReference>
<evidence type="ECO:0000256" key="2">
    <source>
        <dbReference type="ARBA" id="ARBA00023015"/>
    </source>
</evidence>
<accession>A0ABU7YZD8</accession>
<keyword evidence="4" id="KW-0804">Transcription</keyword>
<dbReference type="EMBL" id="JAXGFP010000004">
    <property type="protein sequence ID" value="MEG3184282.1"/>
    <property type="molecule type" value="Genomic_DNA"/>
</dbReference>
<keyword evidence="8" id="KW-1185">Reference proteome</keyword>
<keyword evidence="2" id="KW-0805">Transcription regulation</keyword>